<organism evidence="1 2">
    <name type="scientific">Companilactobacillus kimchii</name>
    <dbReference type="NCBI Taxonomy" id="2801452"/>
    <lineage>
        <taxon>Bacteria</taxon>
        <taxon>Bacillati</taxon>
        <taxon>Bacillota</taxon>
        <taxon>Bacilli</taxon>
        <taxon>Lactobacillales</taxon>
        <taxon>Lactobacillaceae</taxon>
        <taxon>Companilactobacillus</taxon>
    </lineage>
</organism>
<comment type="caution">
    <text evidence="1">The sequence shown here is derived from an EMBL/GenBank/DDBJ whole genome shotgun (WGS) entry which is preliminary data.</text>
</comment>
<name>A0A210P7F1_9LACO</name>
<accession>A0A210P7F1</accession>
<dbReference type="EMBL" id="MXAL01000009">
    <property type="protein sequence ID" value="OWF32409.1"/>
    <property type="molecule type" value="Genomic_DNA"/>
</dbReference>
<evidence type="ECO:0000313" key="2">
    <source>
        <dbReference type="Proteomes" id="UP000196649"/>
    </source>
</evidence>
<sequence>MKKHPILVLTGVSVLATVCTKMIRTHNEKKFLN</sequence>
<dbReference type="Proteomes" id="UP000196649">
    <property type="component" value="Unassembled WGS sequence"/>
</dbReference>
<dbReference type="AlphaFoldDB" id="A0A210P7F1"/>
<reference evidence="1 2" key="1">
    <citation type="submission" date="2017-03" db="EMBL/GenBank/DDBJ databases">
        <title>Genome sequence of Lactobacillus kimchii KACC 12383.</title>
        <authorList>
            <person name="Chun J."/>
        </authorList>
    </citation>
    <scope>NUCLEOTIDE SEQUENCE [LARGE SCALE GENOMIC DNA]</scope>
    <source>
        <strain evidence="1 2">KACC 12383</strain>
    </source>
</reference>
<proteinExistence type="predicted"/>
<evidence type="ECO:0000313" key="1">
    <source>
        <dbReference type="EMBL" id="OWF32409.1"/>
    </source>
</evidence>
<gene>
    <name evidence="1" type="ORF">LKACC12383_01926</name>
</gene>
<protein>
    <submittedName>
        <fullName evidence="1">Uncharacterized protein</fullName>
    </submittedName>
</protein>